<gene>
    <name evidence="2" type="ORF">M501DRAFT_1015969</name>
</gene>
<protein>
    <recommendedName>
        <fullName evidence="1">Heterokaryon incompatibility domain-containing protein</fullName>
    </recommendedName>
</protein>
<dbReference type="AlphaFoldDB" id="A0A9P4SC14"/>
<dbReference type="OrthoDB" id="5428863at2759"/>
<evidence type="ECO:0000259" key="1">
    <source>
        <dbReference type="Pfam" id="PF06985"/>
    </source>
</evidence>
<sequence>MAAIYNNALLTIIAVAARNTNSSLPGVRPNTRWKRSWVSDKLQLTRPLRPDKVLKAIDRSLYVSRGWTFEERLLSRRCLYFFDEQVYLQCRSELWCEEPQLIGMTLKLGGDSTVLDFRFNLLVRTLRWVESIRFGDYDVSFNYYADLVADYSSKQLSFPSDIMNAFSGVITALEGYSGWSFIHGLPEELFDCAFLWIPKAKADRRYPASPALGSYFPSWSWFGWTGEVFFRITEQYEIQDFSTELTFRIVRRYIKGKTKRSDWEVYLGARATPSELQATLENVQKISTSVGSSSKSLSQVQADKDQLGSILRFQAFTVKASRFTFEDSSSAFLPENWFNHALKGTSLLQNTPGA</sequence>
<dbReference type="Proteomes" id="UP000799429">
    <property type="component" value="Unassembled WGS sequence"/>
</dbReference>
<keyword evidence="3" id="KW-1185">Reference proteome</keyword>
<comment type="caution">
    <text evidence="2">The sequence shown here is derived from an EMBL/GenBank/DDBJ whole genome shotgun (WGS) entry which is preliminary data.</text>
</comment>
<accession>A0A9P4SC14</accession>
<evidence type="ECO:0000313" key="2">
    <source>
        <dbReference type="EMBL" id="KAF2839886.1"/>
    </source>
</evidence>
<dbReference type="Pfam" id="PF06985">
    <property type="entry name" value="HET"/>
    <property type="match status" value="1"/>
</dbReference>
<dbReference type="InterPro" id="IPR010730">
    <property type="entry name" value="HET"/>
</dbReference>
<dbReference type="PANTHER" id="PTHR33112:SF12">
    <property type="entry name" value="HETEROKARYON INCOMPATIBILITY DOMAIN-CONTAINING PROTEIN"/>
    <property type="match status" value="1"/>
</dbReference>
<name>A0A9P4SC14_9PEZI</name>
<proteinExistence type="predicted"/>
<dbReference type="PANTHER" id="PTHR33112">
    <property type="entry name" value="DOMAIN PROTEIN, PUTATIVE-RELATED"/>
    <property type="match status" value="1"/>
</dbReference>
<feature type="domain" description="Heterokaryon incompatibility" evidence="1">
    <location>
        <begin position="1"/>
        <end position="71"/>
    </location>
</feature>
<reference evidence="2" key="1">
    <citation type="journal article" date="2020" name="Stud. Mycol.">
        <title>101 Dothideomycetes genomes: a test case for predicting lifestyles and emergence of pathogens.</title>
        <authorList>
            <person name="Haridas S."/>
            <person name="Albert R."/>
            <person name="Binder M."/>
            <person name="Bloem J."/>
            <person name="Labutti K."/>
            <person name="Salamov A."/>
            <person name="Andreopoulos B."/>
            <person name="Baker S."/>
            <person name="Barry K."/>
            <person name="Bills G."/>
            <person name="Bluhm B."/>
            <person name="Cannon C."/>
            <person name="Castanera R."/>
            <person name="Culley D."/>
            <person name="Daum C."/>
            <person name="Ezra D."/>
            <person name="Gonzalez J."/>
            <person name="Henrissat B."/>
            <person name="Kuo A."/>
            <person name="Liang C."/>
            <person name="Lipzen A."/>
            <person name="Lutzoni F."/>
            <person name="Magnuson J."/>
            <person name="Mondo S."/>
            <person name="Nolan M."/>
            <person name="Ohm R."/>
            <person name="Pangilinan J."/>
            <person name="Park H.-J."/>
            <person name="Ramirez L."/>
            <person name="Alfaro M."/>
            <person name="Sun H."/>
            <person name="Tritt A."/>
            <person name="Yoshinaga Y."/>
            <person name="Zwiers L.-H."/>
            <person name="Turgeon B."/>
            <person name="Goodwin S."/>
            <person name="Spatafora J."/>
            <person name="Crous P."/>
            <person name="Grigoriev I."/>
        </authorList>
    </citation>
    <scope>NUCLEOTIDE SEQUENCE</scope>
    <source>
        <strain evidence="2">CBS 101060</strain>
    </source>
</reference>
<dbReference type="EMBL" id="MU006094">
    <property type="protein sequence ID" value="KAF2839886.1"/>
    <property type="molecule type" value="Genomic_DNA"/>
</dbReference>
<organism evidence="2 3">
    <name type="scientific">Patellaria atrata CBS 101060</name>
    <dbReference type="NCBI Taxonomy" id="1346257"/>
    <lineage>
        <taxon>Eukaryota</taxon>
        <taxon>Fungi</taxon>
        <taxon>Dikarya</taxon>
        <taxon>Ascomycota</taxon>
        <taxon>Pezizomycotina</taxon>
        <taxon>Dothideomycetes</taxon>
        <taxon>Dothideomycetes incertae sedis</taxon>
        <taxon>Patellariales</taxon>
        <taxon>Patellariaceae</taxon>
        <taxon>Patellaria</taxon>
    </lineage>
</organism>
<evidence type="ECO:0000313" key="3">
    <source>
        <dbReference type="Proteomes" id="UP000799429"/>
    </source>
</evidence>